<dbReference type="InterPro" id="IPR021241">
    <property type="entry name" value="CsiV"/>
</dbReference>
<evidence type="ECO:0000313" key="3">
    <source>
        <dbReference type="Proteomes" id="UP001301442"/>
    </source>
</evidence>
<sequence>MQINNAITTIKPVSIKQTKSKITKLTFLGAMLFSLLGVNAMAQTAIDISAEKPVERWFEIEVILIEQLIDKSPYNEDFNQQVAMGNSKSSNNIPLLNSYLQNIINFEQQLDDCNIATAVSNSSDDTTVKNSQPIEQTDNKTTLAEVEQDLINLSLACKHNNVNIFENAIEQEFYQIPKIISANEDLYAKVPYLLNKKSLQLAHIRKSLARSKHFRPLLHMGWRQAVLDRRSAKPVRLMAGENQSLTKVTSEKMITLTEDLQLSEEEKQQIISNHLHQIITDVEQNNTELATLTKQINGQKIQPLFDNQNLATTADKTEQRQQSWHIDGLFNVHLDHYLYINSQFNVITATKSNDDSGEVIVPFKQNRRVISGEIHYFDHPYMGMIVQIRRHEKPEVIDEDSQDTEEPDVTSDRSRL</sequence>
<evidence type="ECO:0000313" key="2">
    <source>
        <dbReference type="EMBL" id="WOH38793.1"/>
    </source>
</evidence>
<dbReference type="EMBL" id="CP136600">
    <property type="protein sequence ID" value="WOH38793.1"/>
    <property type="molecule type" value="Genomic_DNA"/>
</dbReference>
<organism evidence="2 3">
    <name type="scientific">Thalassotalea fonticola</name>
    <dbReference type="NCBI Taxonomy" id="3065649"/>
    <lineage>
        <taxon>Bacteria</taxon>
        <taxon>Pseudomonadati</taxon>
        <taxon>Pseudomonadota</taxon>
        <taxon>Gammaproteobacteria</taxon>
        <taxon>Alteromonadales</taxon>
        <taxon>Colwelliaceae</taxon>
        <taxon>Thalassotalea</taxon>
    </lineage>
</organism>
<gene>
    <name evidence="2" type="ORF">RI844_06130</name>
</gene>
<feature type="compositionally biased region" description="Acidic residues" evidence="1">
    <location>
        <begin position="397"/>
        <end position="409"/>
    </location>
</feature>
<dbReference type="RefSeq" id="WP_348397562.1">
    <property type="nucleotide sequence ID" value="NZ_CP136600.1"/>
</dbReference>
<dbReference type="Pfam" id="PF10972">
    <property type="entry name" value="CsiV"/>
    <property type="match status" value="1"/>
</dbReference>
<evidence type="ECO:0000256" key="1">
    <source>
        <dbReference type="SAM" id="MobiDB-lite"/>
    </source>
</evidence>
<feature type="region of interest" description="Disordered" evidence="1">
    <location>
        <begin position="394"/>
        <end position="416"/>
    </location>
</feature>
<proteinExistence type="predicted"/>
<protein>
    <submittedName>
        <fullName evidence="2">CsiV family protein</fullName>
    </submittedName>
</protein>
<dbReference type="Proteomes" id="UP001301442">
    <property type="component" value="Chromosome"/>
</dbReference>
<keyword evidence="3" id="KW-1185">Reference proteome</keyword>
<accession>A0ABZ0GSJ8</accession>
<name>A0ABZ0GSJ8_9GAMM</name>
<reference evidence="2 3" key="1">
    <citation type="submission" date="2023-09" db="EMBL/GenBank/DDBJ databases">
        <authorList>
            <person name="Qi X."/>
        </authorList>
    </citation>
    <scope>NUCLEOTIDE SEQUENCE [LARGE SCALE GENOMIC DNA]</scope>
    <source>
        <strain evidence="2 3">S1-1</strain>
    </source>
</reference>